<organism evidence="2 3">
    <name type="scientific">Apatococcus fuscideae</name>
    <dbReference type="NCBI Taxonomy" id="2026836"/>
    <lineage>
        <taxon>Eukaryota</taxon>
        <taxon>Viridiplantae</taxon>
        <taxon>Chlorophyta</taxon>
        <taxon>core chlorophytes</taxon>
        <taxon>Trebouxiophyceae</taxon>
        <taxon>Chlorellales</taxon>
        <taxon>Chlorellaceae</taxon>
        <taxon>Apatococcus</taxon>
    </lineage>
</organism>
<dbReference type="Pfam" id="PF08325">
    <property type="entry name" value="WLM"/>
    <property type="match status" value="1"/>
</dbReference>
<dbReference type="EMBL" id="JALJOV010000690">
    <property type="protein sequence ID" value="KAK9861861.1"/>
    <property type="molecule type" value="Genomic_DNA"/>
</dbReference>
<evidence type="ECO:0000313" key="2">
    <source>
        <dbReference type="EMBL" id="KAK9861861.1"/>
    </source>
</evidence>
<dbReference type="PANTHER" id="PTHR46622:SF1">
    <property type="entry name" value="DNA-DEPENDENT METALLOPROTEASE WSS1"/>
    <property type="match status" value="1"/>
</dbReference>
<dbReference type="Proteomes" id="UP001485043">
    <property type="component" value="Unassembled WGS sequence"/>
</dbReference>
<evidence type="ECO:0000313" key="3">
    <source>
        <dbReference type="Proteomes" id="UP001485043"/>
    </source>
</evidence>
<dbReference type="GO" id="GO:0008237">
    <property type="term" value="F:metallopeptidase activity"/>
    <property type="evidence" value="ECO:0007669"/>
    <property type="project" value="TreeGrafter"/>
</dbReference>
<gene>
    <name evidence="2" type="ORF">WJX84_005300</name>
</gene>
<keyword evidence="3" id="KW-1185">Reference proteome</keyword>
<feature type="domain" description="WLM" evidence="1">
    <location>
        <begin position="1"/>
        <end position="179"/>
    </location>
</feature>
<accession>A0AAW1SYS4</accession>
<comment type="caution">
    <text evidence="2">The sequence shown here is derived from an EMBL/GenBank/DDBJ whole genome shotgun (WGS) entry which is preliminary data.</text>
</comment>
<dbReference type="AlphaFoldDB" id="A0AAW1SYS4"/>
<dbReference type="InterPro" id="IPR053000">
    <property type="entry name" value="WSS1-like_metalloprotease"/>
</dbReference>
<evidence type="ECO:0000259" key="1">
    <source>
        <dbReference type="PROSITE" id="PS51397"/>
    </source>
</evidence>
<sequence>MPQNFQAEDVYKVLDTQILNKPNSQEALKLLQQVARQVQPILRARQWRVPLLSEFSPKNPGLLGLNIGGGGGGTQEIKVRLRKPGDDGTFYPYDFILGTMLHEIMHNVQGPHNAAFYKMLDTLTEECETLMAKGISGTGQGFDAASKGRLGSHAFIPTHNPPETQLKNVMLKAAEARAKQQAVMSAGPRRLGGSMRLPQNLSPAMAAAQAAERRTRDNLCFWVQIQGCPGLFNAFQLWACEL</sequence>
<dbReference type="InterPro" id="IPR013536">
    <property type="entry name" value="WLM_dom"/>
</dbReference>
<dbReference type="GO" id="GO:0006281">
    <property type="term" value="P:DNA repair"/>
    <property type="evidence" value="ECO:0007669"/>
    <property type="project" value="TreeGrafter"/>
</dbReference>
<protein>
    <recommendedName>
        <fullName evidence="1">WLM domain-containing protein</fullName>
    </recommendedName>
</protein>
<dbReference type="GO" id="GO:0005634">
    <property type="term" value="C:nucleus"/>
    <property type="evidence" value="ECO:0007669"/>
    <property type="project" value="TreeGrafter"/>
</dbReference>
<proteinExistence type="predicted"/>
<reference evidence="2 3" key="1">
    <citation type="journal article" date="2024" name="Nat. Commun.">
        <title>Phylogenomics reveals the evolutionary origins of lichenization in chlorophyte algae.</title>
        <authorList>
            <person name="Puginier C."/>
            <person name="Libourel C."/>
            <person name="Otte J."/>
            <person name="Skaloud P."/>
            <person name="Haon M."/>
            <person name="Grisel S."/>
            <person name="Petersen M."/>
            <person name="Berrin J.G."/>
            <person name="Delaux P.M."/>
            <person name="Dal Grande F."/>
            <person name="Keller J."/>
        </authorList>
    </citation>
    <scope>NUCLEOTIDE SEQUENCE [LARGE SCALE GENOMIC DNA]</scope>
    <source>
        <strain evidence="2 3">SAG 2523</strain>
    </source>
</reference>
<dbReference type="PANTHER" id="PTHR46622">
    <property type="entry name" value="DNA-DEPENDENT METALLOPROTEASE WSS1"/>
    <property type="match status" value="1"/>
</dbReference>
<name>A0AAW1SYS4_9CHLO</name>
<dbReference type="PROSITE" id="PS51397">
    <property type="entry name" value="WLM"/>
    <property type="match status" value="1"/>
</dbReference>